<reference evidence="10 11" key="1">
    <citation type="journal article" date="2011" name="Proc. Natl. Acad. Sci. U.S.A.">
        <title>Evolutionary erosion of yeast sex chromosomes by mating-type switching accidents.</title>
        <authorList>
            <person name="Gordon J.L."/>
            <person name="Armisen D."/>
            <person name="Proux-Wera E."/>
            <person name="Oheigeartaigh S.S."/>
            <person name="Byrne K.P."/>
            <person name="Wolfe K.H."/>
        </authorList>
    </citation>
    <scope>NUCLEOTIDE SEQUENCE [LARGE SCALE GENOMIC DNA]</scope>
    <source>
        <strain evidence="11">ATCC 24235 / CBS 4417 / NBRC 1672 / NRRL Y-8282 / UCD 70-5</strain>
    </source>
</reference>
<dbReference type="Pfam" id="PF05859">
    <property type="entry name" value="Mis12"/>
    <property type="match status" value="1"/>
</dbReference>
<dbReference type="GO" id="GO:0005634">
    <property type="term" value="C:nucleus"/>
    <property type="evidence" value="ECO:0007669"/>
    <property type="project" value="EnsemblFungi"/>
</dbReference>
<gene>
    <name evidence="10" type="primary">TPHA0N00420</name>
    <name evidence="10" type="ordered locus">TPHA_0N00420</name>
</gene>
<dbReference type="GO" id="GO:0000070">
    <property type="term" value="P:mitotic sister chromatid segregation"/>
    <property type="evidence" value="ECO:0007669"/>
    <property type="project" value="TreeGrafter"/>
</dbReference>
<keyword evidence="9" id="KW-0137">Centromere</keyword>
<evidence type="ECO:0000256" key="7">
    <source>
        <dbReference type="ARBA" id="ARBA00023054"/>
    </source>
</evidence>
<evidence type="ECO:0000256" key="4">
    <source>
        <dbReference type="ARBA" id="ARBA00022618"/>
    </source>
</evidence>
<dbReference type="GO" id="GO:0034501">
    <property type="term" value="P:protein localization to kinetochore"/>
    <property type="evidence" value="ECO:0007669"/>
    <property type="project" value="EnsemblFungi"/>
</dbReference>
<protein>
    <recommendedName>
        <fullName evidence="12">Mis12 domain-containing protein</fullName>
    </recommendedName>
</protein>
<keyword evidence="7" id="KW-0175">Coiled coil</keyword>
<dbReference type="eggNOG" id="ENOG502S72R">
    <property type="taxonomic scope" value="Eukaryota"/>
</dbReference>
<dbReference type="GO" id="GO:0051301">
    <property type="term" value="P:cell division"/>
    <property type="evidence" value="ECO:0007669"/>
    <property type="project" value="UniProtKB-KW"/>
</dbReference>
<evidence type="ECO:0000256" key="2">
    <source>
        <dbReference type="ARBA" id="ARBA00008643"/>
    </source>
</evidence>
<accession>G8C0Z4</accession>
<organism evidence="10 11">
    <name type="scientific">Tetrapisispora phaffii (strain ATCC 24235 / CBS 4417 / NBRC 1672 / NRRL Y-8282 / UCD 70-5)</name>
    <name type="common">Yeast</name>
    <name type="synonym">Fabospora phaffii</name>
    <dbReference type="NCBI Taxonomy" id="1071381"/>
    <lineage>
        <taxon>Eukaryota</taxon>
        <taxon>Fungi</taxon>
        <taxon>Dikarya</taxon>
        <taxon>Ascomycota</taxon>
        <taxon>Saccharomycotina</taxon>
        <taxon>Saccharomycetes</taxon>
        <taxon>Saccharomycetales</taxon>
        <taxon>Saccharomycetaceae</taxon>
        <taxon>Tetrapisispora</taxon>
    </lineage>
</organism>
<evidence type="ECO:0000256" key="3">
    <source>
        <dbReference type="ARBA" id="ARBA00022454"/>
    </source>
</evidence>
<dbReference type="GeneID" id="11532114"/>
<dbReference type="RefSeq" id="XP_003688256.1">
    <property type="nucleotide sequence ID" value="XM_003688208.1"/>
</dbReference>
<dbReference type="InterPro" id="IPR008685">
    <property type="entry name" value="Centromere_Mis12"/>
</dbReference>
<dbReference type="GO" id="GO:0000444">
    <property type="term" value="C:MIS12/MIND type complex"/>
    <property type="evidence" value="ECO:0007669"/>
    <property type="project" value="EnsemblFungi"/>
</dbReference>
<sequence length="286" mass="33088">MCEPTLRSTTILTEHLQYPPISLVDDVINAVNEIMYKCTAAMEKYLLEKSTLSQNGVDYTDEIKIGVGKLETLLEYSVDKNFDKFELYVLRNILRIPNELLDKNAFRLESQRDLIASNKDEIEQTKIQLDQKIKSIEEAFELNYELTRRYKELKKLHNKVKKFKAIVIKILECEDSQTGKELYKTLQPIDDSIKFLTSKIREWYIFSEEHISLEQVRNITSNKATSESAVGNAETLSRSKYIENRVKMILNGNSSTPKEEKPNLSKNFGELKITNPDLPVLTDQLP</sequence>
<dbReference type="STRING" id="1071381.G8C0Z4"/>
<dbReference type="GO" id="GO:0000922">
    <property type="term" value="C:spindle pole"/>
    <property type="evidence" value="ECO:0007669"/>
    <property type="project" value="EnsemblFungi"/>
</dbReference>
<evidence type="ECO:0000256" key="8">
    <source>
        <dbReference type="ARBA" id="ARBA00023306"/>
    </source>
</evidence>
<dbReference type="Proteomes" id="UP000005666">
    <property type="component" value="Chromosome 14"/>
</dbReference>
<dbReference type="AlphaFoldDB" id="G8C0Z4"/>
<comment type="subcellular location">
    <subcellularLocation>
        <location evidence="1">Chromosome</location>
        <location evidence="1">Centromere</location>
        <location evidence="1">Kinetochore</location>
    </subcellularLocation>
</comment>
<comment type="similarity">
    <text evidence="2">Belongs to the mis12 family.</text>
</comment>
<name>G8C0Z4_TETPH</name>
<dbReference type="EMBL" id="HE612869">
    <property type="protein sequence ID" value="CCE65822.1"/>
    <property type="molecule type" value="Genomic_DNA"/>
</dbReference>
<keyword evidence="3" id="KW-0158">Chromosome</keyword>
<evidence type="ECO:0000313" key="10">
    <source>
        <dbReference type="EMBL" id="CCE65822.1"/>
    </source>
</evidence>
<keyword evidence="11" id="KW-1185">Reference proteome</keyword>
<dbReference type="OrthoDB" id="1884855at2759"/>
<dbReference type="PANTHER" id="PTHR14527">
    <property type="entry name" value="PROTEIN MIS12 HOMOLOG"/>
    <property type="match status" value="1"/>
</dbReference>
<keyword evidence="4" id="KW-0132">Cell division</keyword>
<keyword evidence="8" id="KW-0131">Cell cycle</keyword>
<keyword evidence="5" id="KW-0498">Mitosis</keyword>
<keyword evidence="6" id="KW-0995">Kinetochore</keyword>
<evidence type="ECO:0008006" key="12">
    <source>
        <dbReference type="Google" id="ProtNLM"/>
    </source>
</evidence>
<dbReference type="PANTHER" id="PTHR14527:SF2">
    <property type="entry name" value="PROTEIN MIS12 HOMOLOG"/>
    <property type="match status" value="1"/>
</dbReference>
<evidence type="ECO:0000313" key="11">
    <source>
        <dbReference type="Proteomes" id="UP000005666"/>
    </source>
</evidence>
<evidence type="ECO:0000256" key="5">
    <source>
        <dbReference type="ARBA" id="ARBA00022776"/>
    </source>
</evidence>
<evidence type="ECO:0000256" key="1">
    <source>
        <dbReference type="ARBA" id="ARBA00004629"/>
    </source>
</evidence>
<dbReference type="GO" id="GO:0051382">
    <property type="term" value="P:kinetochore assembly"/>
    <property type="evidence" value="ECO:0007669"/>
    <property type="project" value="TreeGrafter"/>
</dbReference>
<dbReference type="KEGG" id="tpf:TPHA_0N00420"/>
<evidence type="ECO:0000256" key="9">
    <source>
        <dbReference type="ARBA" id="ARBA00023328"/>
    </source>
</evidence>
<evidence type="ECO:0000256" key="6">
    <source>
        <dbReference type="ARBA" id="ARBA00022838"/>
    </source>
</evidence>
<dbReference type="HOGENOM" id="CLU_046437_0_0_1"/>
<dbReference type="OMA" id="CTQAMET"/>
<proteinExistence type="inferred from homology"/>